<dbReference type="SMART" id="SM00612">
    <property type="entry name" value="Kelch"/>
    <property type="match status" value="3"/>
</dbReference>
<dbReference type="InterPro" id="IPR002049">
    <property type="entry name" value="LE_dom"/>
</dbReference>
<dbReference type="OrthoDB" id="9998912at2759"/>
<dbReference type="CDD" id="cd00055">
    <property type="entry name" value="EGF_Lam"/>
    <property type="match status" value="2"/>
</dbReference>
<reference evidence="18 19" key="1">
    <citation type="journal article" date="2013" name="Nature">
        <title>Insights into bilaterian evolution from three spiralian genomes.</title>
        <authorList>
            <person name="Simakov O."/>
            <person name="Marletaz F."/>
            <person name="Cho S.J."/>
            <person name="Edsinger-Gonzales E."/>
            <person name="Havlak P."/>
            <person name="Hellsten U."/>
            <person name="Kuo D.H."/>
            <person name="Larsson T."/>
            <person name="Lv J."/>
            <person name="Arendt D."/>
            <person name="Savage R."/>
            <person name="Osoegawa K."/>
            <person name="de Jong P."/>
            <person name="Grimwood J."/>
            <person name="Chapman J.A."/>
            <person name="Shapiro H."/>
            <person name="Aerts A."/>
            <person name="Otillar R.P."/>
            <person name="Terry A.Y."/>
            <person name="Boore J.L."/>
            <person name="Grigoriev I.V."/>
            <person name="Lindberg D.R."/>
            <person name="Seaver E.C."/>
            <person name="Weisblat D.A."/>
            <person name="Putnam N.H."/>
            <person name="Rokhsar D.S."/>
        </authorList>
    </citation>
    <scope>NUCLEOTIDE SEQUENCE [LARGE SCALE GENOMIC DNA]</scope>
</reference>
<dbReference type="InterPro" id="IPR006652">
    <property type="entry name" value="Kelch_1"/>
</dbReference>
<dbReference type="CTD" id="20230400"/>
<feature type="domain" description="Laminin EGF-like" evidence="17">
    <location>
        <begin position="798"/>
        <end position="847"/>
    </location>
</feature>
<dbReference type="RefSeq" id="XP_009066616.1">
    <property type="nucleotide sequence ID" value="XM_009068368.1"/>
</dbReference>
<dbReference type="SMART" id="SM00180">
    <property type="entry name" value="EGF_Lam"/>
    <property type="match status" value="2"/>
</dbReference>
<evidence type="ECO:0000256" key="8">
    <source>
        <dbReference type="ARBA" id="ARBA00023136"/>
    </source>
</evidence>
<feature type="domain" description="CUB" evidence="15">
    <location>
        <begin position="1"/>
        <end position="108"/>
    </location>
</feature>
<sequence>GHISDGVGNYSLSTKCSWLLDINKPNQTIWFHFIEFATECGWDHLYIHDGDSVFSPVLAAFSGLMVKASDNQTDKGFSVKVFNRYVYVHFSSDAAYTMAGFNISFSVNDCNGGCSKQGTCNNGKCSCNDGFTGTTCEIPICLNNCSNNGDCISGKCSCYAGFKGEDCSLHEYQSEWSMVESTNAPVARASHASITEGDSVWIVGGHTLSGNAEKNLARYDYKKKKWTNVPEKGTIPSSRYGHVSDIYKDVIYMYGGVSEGLVFNDLWKYDIVLSNWTQLTSSRYNISGHTAHIFDGTMFVFFGYSPKYSYLNIVQEYDIATDIWRVSETNGGIIQGGYGHTSVIETQKARIFIYGGYHSNPQSGYNLTDKLYMFNILTKTWTILRKSGSPMYFHSAIITNGLMLVFGGNTHNDTSVSHGAKCYSTDFMVYNIDCNSWHVLSPPNLYKSIARYGHTMSSNNGNVYIFGGFNGMMLNDILKYSVGKCGIVKDEETCNSIEPLTMCIWYQDKCYSRENLPDTYTPICNPAQGREVECNKIKLCSECQSSVYECNWCSNPGSCEHSNCTIETEFSPANCSVVQDKVCDQEQNCYSCISNPLCQWQKSFNYCINVIIIEKQEESVTPKPTAQCEKPCTNHKTCEACTEQTCMWCSNMKQCVDTDSYVVSFPYGQCMDWTTKDAKCPGSFNSTRCSGLKSCSDCQANSVCGWCNDPNNTGLGVCMEGGAHGPVDNTSLTNHSYCPAERWYFTQCPLCQCNGHSTCIENTDVCENCQDLTEGKQCEQCKSGYFGNPRNGGNCSVCECNGQADTCNRESGVCHCRTRGVTGDKCELCDKNHSYVGNPKDGGTCYYQLMTDFQFTFNLSKYEDRFFTQINFKNTPTSSDRDVDFTLNCSGYALINITTKSESRPEEEYFTVAHECDLFRTKFEHKDYDFAGDANTTFLVYVYAYKTPFWLVVSFSQFPKIDLVHFFVTFFSCFLSLLLIAAALWKIKHKYDSYRRRQLMIVEMQQMASRPFSNVTLDIERKKLIEPCSADKKEVKDPQDTFPRKRKKIGPGAIAIEPLHSNKAAVLSLIIQLPIGDEDYVPNGQTGIAIGSTIVTIGHTRKQSVEHIKGDKSKFRKHFHHTHPETCA</sequence>
<name>V3ZKD3_LOTGI</name>
<keyword evidence="3 12" id="KW-0245">EGF-like domain</keyword>
<dbReference type="PROSITE" id="PS01186">
    <property type="entry name" value="EGF_2"/>
    <property type="match status" value="1"/>
</dbReference>
<dbReference type="InterPro" id="IPR015915">
    <property type="entry name" value="Kelch-typ_b-propeller"/>
</dbReference>
<dbReference type="GeneID" id="20230400"/>
<dbReference type="Proteomes" id="UP000030746">
    <property type="component" value="Unassembled WGS sequence"/>
</dbReference>
<comment type="subcellular location">
    <subcellularLocation>
        <location evidence="1">Membrane</location>
        <topology evidence="1">Single-pass membrane protein</topology>
    </subcellularLocation>
</comment>
<protein>
    <recommendedName>
        <fullName evidence="20">CUB domain-containing protein</fullName>
    </recommendedName>
</protein>
<dbReference type="Pfam" id="PF01437">
    <property type="entry name" value="PSI"/>
    <property type="match status" value="1"/>
</dbReference>
<evidence type="ECO:0000256" key="4">
    <source>
        <dbReference type="ARBA" id="ARBA00022692"/>
    </source>
</evidence>
<dbReference type="SMART" id="SM00423">
    <property type="entry name" value="PSI"/>
    <property type="match status" value="4"/>
</dbReference>
<dbReference type="InterPro" id="IPR035914">
    <property type="entry name" value="Sperma_CUB_dom_sf"/>
</dbReference>
<dbReference type="Pfam" id="PF00053">
    <property type="entry name" value="EGF_laminin"/>
    <property type="match status" value="1"/>
</dbReference>
<dbReference type="HOGENOM" id="CLU_003930_0_0_1"/>
<dbReference type="PROSITE" id="PS01248">
    <property type="entry name" value="EGF_LAM_1"/>
    <property type="match status" value="1"/>
</dbReference>
<keyword evidence="11 13" id="KW-0424">Laminin EGF-like domain</keyword>
<feature type="domain" description="EGF-like" evidence="16">
    <location>
        <begin position="106"/>
        <end position="137"/>
    </location>
</feature>
<evidence type="ECO:0000256" key="9">
    <source>
        <dbReference type="ARBA" id="ARBA00023157"/>
    </source>
</evidence>
<keyword evidence="10" id="KW-0325">Glycoprotein</keyword>
<dbReference type="InterPro" id="IPR056863">
    <property type="entry name" value="LMN_ATRN_NET-like_EGF"/>
</dbReference>
<comment type="caution">
    <text evidence="12">Lacks conserved residue(s) required for the propagation of feature annotation.</text>
</comment>
<dbReference type="PANTHER" id="PTHR46376:SF2">
    <property type="entry name" value="DISTRACTED, ISOFORM B"/>
    <property type="match status" value="1"/>
</dbReference>
<dbReference type="Pfam" id="PF24981">
    <property type="entry name" value="Beta-prop_ATRN-LZTR1"/>
    <property type="match status" value="1"/>
</dbReference>
<feature type="disulfide bond" evidence="13">
    <location>
        <begin position="781"/>
        <end position="795"/>
    </location>
</feature>
<keyword evidence="19" id="KW-1185">Reference proteome</keyword>
<feature type="transmembrane region" description="Helical" evidence="14">
    <location>
        <begin position="963"/>
        <end position="987"/>
    </location>
</feature>
<evidence type="ECO:0008006" key="20">
    <source>
        <dbReference type="Google" id="ProtNLM"/>
    </source>
</evidence>
<dbReference type="SUPFAM" id="SSF49854">
    <property type="entry name" value="Spermadhesin, CUB domain"/>
    <property type="match status" value="1"/>
</dbReference>
<keyword evidence="9 12" id="KW-1015">Disulfide bond</keyword>
<organism evidence="18 19">
    <name type="scientific">Lottia gigantea</name>
    <name type="common">Giant owl limpet</name>
    <dbReference type="NCBI Taxonomy" id="225164"/>
    <lineage>
        <taxon>Eukaryota</taxon>
        <taxon>Metazoa</taxon>
        <taxon>Spiralia</taxon>
        <taxon>Lophotrochozoa</taxon>
        <taxon>Mollusca</taxon>
        <taxon>Gastropoda</taxon>
        <taxon>Patellogastropoda</taxon>
        <taxon>Lottioidea</taxon>
        <taxon>Lottiidae</taxon>
        <taxon>Lottia</taxon>
    </lineage>
</organism>
<dbReference type="PROSITE" id="PS00022">
    <property type="entry name" value="EGF_1"/>
    <property type="match status" value="1"/>
</dbReference>
<dbReference type="Pfam" id="PF23106">
    <property type="entry name" value="EGF_Teneurin"/>
    <property type="match status" value="1"/>
</dbReference>
<dbReference type="SMART" id="SM00042">
    <property type="entry name" value="CUB"/>
    <property type="match status" value="1"/>
</dbReference>
<dbReference type="Gene3D" id="2.120.10.80">
    <property type="entry name" value="Kelch-type beta propeller"/>
    <property type="match status" value="2"/>
</dbReference>
<feature type="non-terminal residue" evidence="18">
    <location>
        <position position="1"/>
    </location>
</feature>
<evidence type="ECO:0000256" key="10">
    <source>
        <dbReference type="ARBA" id="ARBA00023180"/>
    </source>
</evidence>
<dbReference type="KEGG" id="lgi:LOTGIDRAFT_108840"/>
<keyword evidence="7 14" id="KW-1133">Transmembrane helix</keyword>
<dbReference type="SUPFAM" id="SSF57196">
    <property type="entry name" value="EGF/Laminin"/>
    <property type="match status" value="1"/>
</dbReference>
<dbReference type="InterPro" id="IPR056737">
    <property type="entry name" value="Beta-prop_ATRN-MKLN-like"/>
</dbReference>
<dbReference type="Pfam" id="PF24972">
    <property type="entry name" value="GBD_ATRN"/>
    <property type="match status" value="1"/>
</dbReference>
<keyword evidence="6" id="KW-0677">Repeat</keyword>
<dbReference type="SUPFAM" id="SSF117281">
    <property type="entry name" value="Kelch motif"/>
    <property type="match status" value="1"/>
</dbReference>
<evidence type="ECO:0000256" key="5">
    <source>
        <dbReference type="ARBA" id="ARBA00022729"/>
    </source>
</evidence>
<keyword evidence="2" id="KW-0880">Kelch repeat</keyword>
<dbReference type="AlphaFoldDB" id="V3ZKD3"/>
<dbReference type="InterPro" id="IPR000742">
    <property type="entry name" value="EGF"/>
</dbReference>
<dbReference type="PANTHER" id="PTHR46376">
    <property type="entry name" value="LEUCINE-ZIPPER-LIKE TRANSCRIPTIONAL REGULATOR 1"/>
    <property type="match status" value="1"/>
</dbReference>
<keyword evidence="4 14" id="KW-0812">Transmembrane</keyword>
<evidence type="ECO:0000256" key="12">
    <source>
        <dbReference type="PROSITE-ProRule" id="PRU00076"/>
    </source>
</evidence>
<evidence type="ECO:0000256" key="7">
    <source>
        <dbReference type="ARBA" id="ARBA00022989"/>
    </source>
</evidence>
<dbReference type="Gene3D" id="2.60.120.290">
    <property type="entry name" value="Spermadhesin, CUB domain"/>
    <property type="match status" value="1"/>
</dbReference>
<feature type="disulfide bond" evidence="12">
    <location>
        <begin position="110"/>
        <end position="120"/>
    </location>
</feature>
<dbReference type="CDD" id="cd00041">
    <property type="entry name" value="CUB"/>
    <property type="match status" value="1"/>
</dbReference>
<dbReference type="GO" id="GO:0005794">
    <property type="term" value="C:Golgi apparatus"/>
    <property type="evidence" value="ECO:0007669"/>
    <property type="project" value="TreeGrafter"/>
</dbReference>
<dbReference type="EMBL" id="KB203854">
    <property type="protein sequence ID" value="ESO82825.1"/>
    <property type="molecule type" value="Genomic_DNA"/>
</dbReference>
<dbReference type="InterPro" id="IPR051568">
    <property type="entry name" value="LZTR1/Attractin"/>
</dbReference>
<dbReference type="PROSITE" id="PS01180">
    <property type="entry name" value="CUB"/>
    <property type="match status" value="1"/>
</dbReference>
<evidence type="ECO:0000256" key="11">
    <source>
        <dbReference type="ARBA" id="ARBA00023292"/>
    </source>
</evidence>
<proteinExistence type="predicted"/>
<evidence type="ECO:0000256" key="3">
    <source>
        <dbReference type="ARBA" id="ARBA00022536"/>
    </source>
</evidence>
<dbReference type="GO" id="GO:0016020">
    <property type="term" value="C:membrane"/>
    <property type="evidence" value="ECO:0007669"/>
    <property type="project" value="UniProtKB-SubCell"/>
</dbReference>
<evidence type="ECO:0000313" key="19">
    <source>
        <dbReference type="Proteomes" id="UP000030746"/>
    </source>
</evidence>
<dbReference type="InterPro" id="IPR056732">
    <property type="entry name" value="GBD_ATRN"/>
</dbReference>
<dbReference type="PROSITE" id="PS50026">
    <property type="entry name" value="EGF_3"/>
    <property type="match status" value="1"/>
</dbReference>
<feature type="domain" description="Laminin EGF-like" evidence="17">
    <location>
        <begin position="751"/>
        <end position="797"/>
    </location>
</feature>
<dbReference type="Pfam" id="PF24973">
    <property type="entry name" value="EGF_LMN_ATRN"/>
    <property type="match status" value="1"/>
</dbReference>
<evidence type="ECO:0000259" key="16">
    <source>
        <dbReference type="PROSITE" id="PS50026"/>
    </source>
</evidence>
<feature type="disulfide bond" evidence="13">
    <location>
        <begin position="769"/>
        <end position="778"/>
    </location>
</feature>
<dbReference type="InterPro" id="IPR016201">
    <property type="entry name" value="PSI"/>
</dbReference>
<evidence type="ECO:0000256" key="1">
    <source>
        <dbReference type="ARBA" id="ARBA00004167"/>
    </source>
</evidence>
<evidence type="ECO:0000259" key="17">
    <source>
        <dbReference type="PROSITE" id="PS50027"/>
    </source>
</evidence>
<accession>V3ZKD3</accession>
<dbReference type="FunFam" id="2.10.25.10:FF:000079">
    <property type="entry name" value="Attractin like 1"/>
    <property type="match status" value="1"/>
</dbReference>
<dbReference type="InterPro" id="IPR000859">
    <property type="entry name" value="CUB_dom"/>
</dbReference>
<dbReference type="STRING" id="225164.V3ZKD3"/>
<dbReference type="CDD" id="cd00054">
    <property type="entry name" value="EGF_CA"/>
    <property type="match status" value="1"/>
</dbReference>
<dbReference type="SMART" id="SM00181">
    <property type="entry name" value="EGF"/>
    <property type="match status" value="3"/>
</dbReference>
<feature type="disulfide bond" evidence="12">
    <location>
        <begin position="127"/>
        <end position="136"/>
    </location>
</feature>
<keyword evidence="5" id="KW-0732">Signal</keyword>
<evidence type="ECO:0000256" key="14">
    <source>
        <dbReference type="SAM" id="Phobius"/>
    </source>
</evidence>
<evidence type="ECO:0000256" key="2">
    <source>
        <dbReference type="ARBA" id="ARBA00022441"/>
    </source>
</evidence>
<evidence type="ECO:0000256" key="6">
    <source>
        <dbReference type="ARBA" id="ARBA00022737"/>
    </source>
</evidence>
<evidence type="ECO:0000256" key="13">
    <source>
        <dbReference type="PROSITE-ProRule" id="PRU00460"/>
    </source>
</evidence>
<evidence type="ECO:0000259" key="15">
    <source>
        <dbReference type="PROSITE" id="PS01180"/>
    </source>
</evidence>
<evidence type="ECO:0000313" key="18">
    <source>
        <dbReference type="EMBL" id="ESO82825.1"/>
    </source>
</evidence>
<dbReference type="InterPro" id="IPR002165">
    <property type="entry name" value="Plexin_repeat"/>
</dbReference>
<dbReference type="Gene3D" id="2.10.25.10">
    <property type="entry name" value="Laminin"/>
    <property type="match status" value="3"/>
</dbReference>
<keyword evidence="8 14" id="KW-0472">Membrane</keyword>
<dbReference type="PROSITE" id="PS50027">
    <property type="entry name" value="EGF_LAM_2"/>
    <property type="match status" value="2"/>
</dbReference>
<dbReference type="OMA" id="MNGCPSD"/>
<gene>
    <name evidence="18" type="ORF">LOTGIDRAFT_108840</name>
</gene>